<keyword evidence="2" id="KW-0378">Hydrolase</keyword>
<feature type="domain" description="YgjP-like metallopeptidase" evidence="1">
    <location>
        <begin position="40"/>
        <end position="241"/>
    </location>
</feature>
<dbReference type="PANTHER" id="PTHR30399">
    <property type="entry name" value="UNCHARACTERIZED PROTEIN YGJP"/>
    <property type="match status" value="1"/>
</dbReference>
<dbReference type="AlphaFoldDB" id="A0A1R4A4V6"/>
<dbReference type="PANTHER" id="PTHR30399:SF1">
    <property type="entry name" value="UTP PYROPHOSPHATASE"/>
    <property type="match status" value="1"/>
</dbReference>
<evidence type="ECO:0000313" key="3">
    <source>
        <dbReference type="Proteomes" id="UP000187822"/>
    </source>
</evidence>
<evidence type="ECO:0000259" key="1">
    <source>
        <dbReference type="Pfam" id="PF01863"/>
    </source>
</evidence>
<name>A0A1R4A4V6_9ARCH</name>
<organism evidence="2 3">
    <name type="scientific">Cuniculiplasma divulgatum</name>
    <dbReference type="NCBI Taxonomy" id="1673428"/>
    <lineage>
        <taxon>Archaea</taxon>
        <taxon>Methanobacteriati</taxon>
        <taxon>Thermoplasmatota</taxon>
        <taxon>Thermoplasmata</taxon>
        <taxon>Thermoplasmatales</taxon>
        <taxon>Cuniculiplasmataceae</taxon>
        <taxon>Cuniculiplasma</taxon>
    </lineage>
</organism>
<dbReference type="KEGG" id="cdiv:CPM_0113"/>
<accession>A0A1R4A4V6</accession>
<dbReference type="Gene3D" id="3.30.2010.10">
    <property type="entry name" value="Metalloproteases ('zincins'), catalytic domain"/>
    <property type="match status" value="1"/>
</dbReference>
<dbReference type="CDD" id="cd07344">
    <property type="entry name" value="M48_yhfN_like"/>
    <property type="match status" value="1"/>
</dbReference>
<dbReference type="EMBL" id="LT719092">
    <property type="protein sequence ID" value="SJK84008.1"/>
    <property type="molecule type" value="Genomic_DNA"/>
</dbReference>
<dbReference type="STRING" id="1673428.CPM_0113"/>
<reference evidence="3" key="1">
    <citation type="submission" date="2016-06" db="EMBL/GenBank/DDBJ databases">
        <authorList>
            <person name="Toshchakov V.S."/>
        </authorList>
    </citation>
    <scope>NUCLEOTIDE SEQUENCE [LARGE SCALE GENOMIC DNA]</scope>
    <source>
        <strain>PM4 (JCM 30641</strain>
        <strain evidence="3">\VKM B-2940)</strain>
    </source>
</reference>
<proteinExistence type="predicted"/>
<protein>
    <submittedName>
        <fullName evidence="2">Predicted metal-dependent hydrolase</fullName>
    </submittedName>
</protein>
<keyword evidence="3" id="KW-1185">Reference proteome</keyword>
<dbReference type="GO" id="GO:0016787">
    <property type="term" value="F:hydrolase activity"/>
    <property type="evidence" value="ECO:0007669"/>
    <property type="project" value="UniProtKB-KW"/>
</dbReference>
<evidence type="ECO:0000313" key="2">
    <source>
        <dbReference type="EMBL" id="SJK84008.1"/>
    </source>
</evidence>
<dbReference type="InterPro" id="IPR053136">
    <property type="entry name" value="UTP_pyrophosphatase-like"/>
</dbReference>
<sequence>MEVDYGKSIEKPYLPCNYPFLCTGNKMIKVEIIKVRGKRKYMVLRLKSDGTFSLRVSSHVTGSQIDTFLDKNASWMRKTKEKFDKAIELKKNVRFEDGEKHLLFGKEYEIKLVKDKKCLSFDGFFNLSENCKDNGRKVFRHFYRNILQSYLDERLTVFSSRMNCTYSTFSVGSATKTWGSCRNKTVLRFTLLLAMAPVEVIDYVIIHELVHTKIAAHGKLFWNEVEKIMPNWKEKRKWLMENRDLLLSYV</sequence>
<dbReference type="Proteomes" id="UP000187822">
    <property type="component" value="Chromosome I"/>
</dbReference>
<dbReference type="Pfam" id="PF01863">
    <property type="entry name" value="YgjP-like"/>
    <property type="match status" value="1"/>
</dbReference>
<gene>
    <name evidence="2" type="ORF">CPM_0113</name>
</gene>
<dbReference type="InterPro" id="IPR002725">
    <property type="entry name" value="YgjP-like_metallopeptidase"/>
</dbReference>